<dbReference type="EMBL" id="VSRR010010179">
    <property type="protein sequence ID" value="MPC51442.1"/>
    <property type="molecule type" value="Genomic_DNA"/>
</dbReference>
<organism evidence="1 2">
    <name type="scientific">Portunus trituberculatus</name>
    <name type="common">Swimming crab</name>
    <name type="synonym">Neptunus trituberculatus</name>
    <dbReference type="NCBI Taxonomy" id="210409"/>
    <lineage>
        <taxon>Eukaryota</taxon>
        <taxon>Metazoa</taxon>
        <taxon>Ecdysozoa</taxon>
        <taxon>Arthropoda</taxon>
        <taxon>Crustacea</taxon>
        <taxon>Multicrustacea</taxon>
        <taxon>Malacostraca</taxon>
        <taxon>Eumalacostraca</taxon>
        <taxon>Eucarida</taxon>
        <taxon>Decapoda</taxon>
        <taxon>Pleocyemata</taxon>
        <taxon>Brachyura</taxon>
        <taxon>Eubrachyura</taxon>
        <taxon>Portunoidea</taxon>
        <taxon>Portunidae</taxon>
        <taxon>Portuninae</taxon>
        <taxon>Portunus</taxon>
    </lineage>
</organism>
<sequence>MSGALQPLIASNRCLPDNFEVNLTTDGVIPSRHLLLLVQRGLVLGWHVWLRHARYKARHNSLKALKRRLAQKNMYALQTTYEQNTTVNESKVLNNMFGVKTSLTGAKASMVRREALLTLQRVVAIMYMAGIHHVVRYAVQVLRATYQRMRGTY</sequence>
<comment type="caution">
    <text evidence="1">The sequence shown here is derived from an EMBL/GenBank/DDBJ whole genome shotgun (WGS) entry which is preliminary data.</text>
</comment>
<gene>
    <name evidence="1" type="ORF">E2C01_045287</name>
</gene>
<reference evidence="1 2" key="1">
    <citation type="submission" date="2019-05" db="EMBL/GenBank/DDBJ databases">
        <title>Another draft genome of Portunus trituberculatus and its Hox gene families provides insights of decapod evolution.</title>
        <authorList>
            <person name="Jeong J.-H."/>
            <person name="Song I."/>
            <person name="Kim S."/>
            <person name="Choi T."/>
            <person name="Kim D."/>
            <person name="Ryu S."/>
            <person name="Kim W."/>
        </authorList>
    </citation>
    <scope>NUCLEOTIDE SEQUENCE [LARGE SCALE GENOMIC DNA]</scope>
    <source>
        <tissue evidence="1">Muscle</tissue>
    </source>
</reference>
<keyword evidence="2" id="KW-1185">Reference proteome</keyword>
<protein>
    <submittedName>
        <fullName evidence="1">Uncharacterized protein</fullName>
    </submittedName>
</protein>
<evidence type="ECO:0000313" key="1">
    <source>
        <dbReference type="EMBL" id="MPC51442.1"/>
    </source>
</evidence>
<accession>A0A5B7FXX8</accession>
<dbReference type="AlphaFoldDB" id="A0A5B7FXX8"/>
<name>A0A5B7FXX8_PORTR</name>
<evidence type="ECO:0000313" key="2">
    <source>
        <dbReference type="Proteomes" id="UP000324222"/>
    </source>
</evidence>
<proteinExistence type="predicted"/>
<dbReference type="Proteomes" id="UP000324222">
    <property type="component" value="Unassembled WGS sequence"/>
</dbReference>